<organism evidence="2 3">
    <name type="scientific">Crucibulum laeve</name>
    <dbReference type="NCBI Taxonomy" id="68775"/>
    <lineage>
        <taxon>Eukaryota</taxon>
        <taxon>Fungi</taxon>
        <taxon>Dikarya</taxon>
        <taxon>Basidiomycota</taxon>
        <taxon>Agaricomycotina</taxon>
        <taxon>Agaricomycetes</taxon>
        <taxon>Agaricomycetidae</taxon>
        <taxon>Agaricales</taxon>
        <taxon>Agaricineae</taxon>
        <taxon>Nidulariaceae</taxon>
        <taxon>Crucibulum</taxon>
    </lineage>
</organism>
<dbReference type="EMBL" id="ML213602">
    <property type="protein sequence ID" value="TFK38736.1"/>
    <property type="molecule type" value="Genomic_DNA"/>
</dbReference>
<feature type="compositionally biased region" description="Basic and acidic residues" evidence="1">
    <location>
        <begin position="517"/>
        <end position="526"/>
    </location>
</feature>
<sequence length="547" mass="60278">MLQRSTSSTPDLNQKTLRHYAEAQVVTPVCEFIKSDECIEDCARNWAGVLLDWEKLLADKAYAPSLHELYQFRALERAVGWKRKYYVQAFKAFDERREESEKKLESESCKTISYRCIQYVQNDAMHWEAKLIRHNKIGKGGWEKDSDHKSLRWKEENLKSEKKQGDEEELYVNETEFENDVDYGDDGEKAREGQQRCLANSERGANSPQNHDEAAVVVSLGYVSLEACGGVGGIRDRRRRWRVGLVQYGRNKVDKMKSDSKGWPVHILTPPDPIELTPLSTSTLASLSASVARTNGRVNDSLRCFGIALGELGVNIGEWALLGDGSSASAAAMALGDGGLVGIGLGEEVRLDGDKTGELVVKERPDGLVLLAVEGPVGDDNEDDRAEGEKEEGNKGAEDRENEDGGVVFTPERDLEGDVGCKNPFPLCWLELLSPDRGRSVSFLDNDPFSLPSPEELEIEPEPFFDATLLLDTMLSFDPDSATGTPKQEVDALGLGTGDARGEAFGEWFSDGEGEPLGERLGEGRGKSCASSSSWMGDDRGLEGPEE</sequence>
<proteinExistence type="predicted"/>
<dbReference type="AlphaFoldDB" id="A0A5C3M2Z4"/>
<keyword evidence="3" id="KW-1185">Reference proteome</keyword>
<name>A0A5C3M2Z4_9AGAR</name>
<feature type="region of interest" description="Disordered" evidence="1">
    <location>
        <begin position="374"/>
        <end position="413"/>
    </location>
</feature>
<feature type="region of interest" description="Disordered" evidence="1">
    <location>
        <begin position="503"/>
        <end position="547"/>
    </location>
</feature>
<evidence type="ECO:0000313" key="2">
    <source>
        <dbReference type="EMBL" id="TFK38736.1"/>
    </source>
</evidence>
<protein>
    <submittedName>
        <fullName evidence="2">Uncharacterized protein</fullName>
    </submittedName>
</protein>
<gene>
    <name evidence="2" type="ORF">BDQ12DRAFT_665977</name>
</gene>
<feature type="region of interest" description="Disordered" evidence="1">
    <location>
        <begin position="180"/>
        <end position="210"/>
    </location>
</feature>
<evidence type="ECO:0000256" key="1">
    <source>
        <dbReference type="SAM" id="MobiDB-lite"/>
    </source>
</evidence>
<feature type="compositionally biased region" description="Basic and acidic residues" evidence="1">
    <location>
        <begin position="387"/>
        <end position="399"/>
    </location>
</feature>
<feature type="compositionally biased region" description="Acidic residues" evidence="1">
    <location>
        <begin position="377"/>
        <end position="386"/>
    </location>
</feature>
<accession>A0A5C3M2Z4</accession>
<dbReference type="Proteomes" id="UP000308652">
    <property type="component" value="Unassembled WGS sequence"/>
</dbReference>
<evidence type="ECO:0000313" key="3">
    <source>
        <dbReference type="Proteomes" id="UP000308652"/>
    </source>
</evidence>
<feature type="compositionally biased region" description="Basic and acidic residues" evidence="1">
    <location>
        <begin position="537"/>
        <end position="547"/>
    </location>
</feature>
<reference evidence="2 3" key="1">
    <citation type="journal article" date="2019" name="Nat. Ecol. Evol.">
        <title>Megaphylogeny resolves global patterns of mushroom evolution.</title>
        <authorList>
            <person name="Varga T."/>
            <person name="Krizsan K."/>
            <person name="Foldi C."/>
            <person name="Dima B."/>
            <person name="Sanchez-Garcia M."/>
            <person name="Sanchez-Ramirez S."/>
            <person name="Szollosi G.J."/>
            <person name="Szarkandi J.G."/>
            <person name="Papp V."/>
            <person name="Albert L."/>
            <person name="Andreopoulos W."/>
            <person name="Angelini C."/>
            <person name="Antonin V."/>
            <person name="Barry K.W."/>
            <person name="Bougher N.L."/>
            <person name="Buchanan P."/>
            <person name="Buyck B."/>
            <person name="Bense V."/>
            <person name="Catcheside P."/>
            <person name="Chovatia M."/>
            <person name="Cooper J."/>
            <person name="Damon W."/>
            <person name="Desjardin D."/>
            <person name="Finy P."/>
            <person name="Geml J."/>
            <person name="Haridas S."/>
            <person name="Hughes K."/>
            <person name="Justo A."/>
            <person name="Karasinski D."/>
            <person name="Kautmanova I."/>
            <person name="Kiss B."/>
            <person name="Kocsube S."/>
            <person name="Kotiranta H."/>
            <person name="LaButti K.M."/>
            <person name="Lechner B.E."/>
            <person name="Liimatainen K."/>
            <person name="Lipzen A."/>
            <person name="Lukacs Z."/>
            <person name="Mihaltcheva S."/>
            <person name="Morgado L.N."/>
            <person name="Niskanen T."/>
            <person name="Noordeloos M.E."/>
            <person name="Ohm R.A."/>
            <person name="Ortiz-Santana B."/>
            <person name="Ovrebo C."/>
            <person name="Racz N."/>
            <person name="Riley R."/>
            <person name="Savchenko A."/>
            <person name="Shiryaev A."/>
            <person name="Soop K."/>
            <person name="Spirin V."/>
            <person name="Szebenyi C."/>
            <person name="Tomsovsky M."/>
            <person name="Tulloss R.E."/>
            <person name="Uehling J."/>
            <person name="Grigoriev I.V."/>
            <person name="Vagvolgyi C."/>
            <person name="Papp T."/>
            <person name="Martin F.M."/>
            <person name="Miettinen O."/>
            <person name="Hibbett D.S."/>
            <person name="Nagy L.G."/>
        </authorList>
    </citation>
    <scope>NUCLEOTIDE SEQUENCE [LARGE SCALE GENOMIC DNA]</scope>
    <source>
        <strain evidence="2 3">CBS 166.37</strain>
    </source>
</reference>